<proteinExistence type="predicted"/>
<reference evidence="1" key="1">
    <citation type="submission" date="2018-02" db="EMBL/GenBank/DDBJ databases">
        <title>Rhizophora mucronata_Transcriptome.</title>
        <authorList>
            <person name="Meera S.P."/>
            <person name="Sreeshan A."/>
            <person name="Augustine A."/>
        </authorList>
    </citation>
    <scope>NUCLEOTIDE SEQUENCE</scope>
    <source>
        <tissue evidence="1">Leaf</tissue>
    </source>
</reference>
<protein>
    <submittedName>
        <fullName evidence="1">ATPase subunit 8</fullName>
    </submittedName>
</protein>
<organism evidence="1">
    <name type="scientific">Rhizophora mucronata</name>
    <name type="common">Asiatic mangrove</name>
    <dbReference type="NCBI Taxonomy" id="61149"/>
    <lineage>
        <taxon>Eukaryota</taxon>
        <taxon>Viridiplantae</taxon>
        <taxon>Streptophyta</taxon>
        <taxon>Embryophyta</taxon>
        <taxon>Tracheophyta</taxon>
        <taxon>Spermatophyta</taxon>
        <taxon>Magnoliopsida</taxon>
        <taxon>eudicotyledons</taxon>
        <taxon>Gunneridae</taxon>
        <taxon>Pentapetalae</taxon>
        <taxon>rosids</taxon>
        <taxon>fabids</taxon>
        <taxon>Malpighiales</taxon>
        <taxon>Rhizophoraceae</taxon>
        <taxon>Rhizophora</taxon>
    </lineage>
</organism>
<dbReference type="AlphaFoldDB" id="A0A2P2MUM9"/>
<sequence length="113" mass="12444">MGSTISCRLNCPLFEVPLCIKRNCLLALNLTWQKLTLLLMPKDPPEGALLGTSKTDNTSDVDSSLLSLAITWLSCTFLLGLGCLTPKSFEERSLRRKSPVGLVQARMNYRSVA</sequence>
<accession>A0A2P2MUM9</accession>
<name>A0A2P2MUM9_RHIMU</name>
<evidence type="ECO:0000313" key="1">
    <source>
        <dbReference type="EMBL" id="MBX33933.1"/>
    </source>
</evidence>
<dbReference type="EMBL" id="GGEC01053449">
    <property type="protein sequence ID" value="MBX33933.1"/>
    <property type="molecule type" value="Transcribed_RNA"/>
</dbReference>